<dbReference type="GO" id="GO:0009534">
    <property type="term" value="C:chloroplast thylakoid"/>
    <property type="evidence" value="ECO:0007669"/>
    <property type="project" value="TreeGrafter"/>
</dbReference>
<keyword evidence="3 8" id="KW-0812">Transmembrane</keyword>
<feature type="transmembrane region" description="Helical" evidence="8">
    <location>
        <begin position="137"/>
        <end position="156"/>
    </location>
</feature>
<keyword evidence="7" id="KW-0604">Photosystem II</keyword>
<dbReference type="Pfam" id="PF06298">
    <property type="entry name" value="PsbY"/>
    <property type="match status" value="4"/>
</dbReference>
<dbReference type="PANTHER" id="PTHR34790">
    <property type="entry name" value="PHOTOSYSTEM II CORE COMPLEX PROTEINS PSBY, CHLOROPLASTIC"/>
    <property type="match status" value="1"/>
</dbReference>
<feature type="transmembrane region" description="Helical" evidence="8">
    <location>
        <begin position="211"/>
        <end position="234"/>
    </location>
</feature>
<dbReference type="STRING" id="69332.A0A388LQL5"/>
<dbReference type="GO" id="GO:0015979">
    <property type="term" value="P:photosynthesis"/>
    <property type="evidence" value="ECO:0007669"/>
    <property type="project" value="UniProtKB-KW"/>
</dbReference>
<dbReference type="InterPro" id="IPR038760">
    <property type="entry name" value="PsbY_plant"/>
</dbReference>
<keyword evidence="5" id="KW-0793">Thylakoid</keyword>
<reference evidence="9 10" key="1">
    <citation type="journal article" date="2018" name="Cell">
        <title>The Chara Genome: Secondary Complexity and Implications for Plant Terrestrialization.</title>
        <authorList>
            <person name="Nishiyama T."/>
            <person name="Sakayama H."/>
            <person name="Vries J.D."/>
            <person name="Buschmann H."/>
            <person name="Saint-Marcoux D."/>
            <person name="Ullrich K.K."/>
            <person name="Haas F.B."/>
            <person name="Vanderstraeten L."/>
            <person name="Becker D."/>
            <person name="Lang D."/>
            <person name="Vosolsobe S."/>
            <person name="Rombauts S."/>
            <person name="Wilhelmsson P.K.I."/>
            <person name="Janitza P."/>
            <person name="Kern R."/>
            <person name="Heyl A."/>
            <person name="Rumpler F."/>
            <person name="Villalobos L.I.A.C."/>
            <person name="Clay J.M."/>
            <person name="Skokan R."/>
            <person name="Toyoda A."/>
            <person name="Suzuki Y."/>
            <person name="Kagoshima H."/>
            <person name="Schijlen E."/>
            <person name="Tajeshwar N."/>
            <person name="Catarino B."/>
            <person name="Hetherington A.J."/>
            <person name="Saltykova A."/>
            <person name="Bonnot C."/>
            <person name="Breuninger H."/>
            <person name="Symeonidi A."/>
            <person name="Radhakrishnan G.V."/>
            <person name="Van Nieuwerburgh F."/>
            <person name="Deforce D."/>
            <person name="Chang C."/>
            <person name="Karol K.G."/>
            <person name="Hedrich R."/>
            <person name="Ulvskov P."/>
            <person name="Glockner G."/>
            <person name="Delwiche C.F."/>
            <person name="Petrasek J."/>
            <person name="Van de Peer Y."/>
            <person name="Friml J."/>
            <person name="Beilby M."/>
            <person name="Dolan L."/>
            <person name="Kohara Y."/>
            <person name="Sugano S."/>
            <person name="Fujiyama A."/>
            <person name="Delaux P.-M."/>
            <person name="Quint M."/>
            <person name="TheiBen G."/>
            <person name="Hagemann M."/>
            <person name="Harholt J."/>
            <person name="Dunand C."/>
            <person name="Zachgo S."/>
            <person name="Langdale J."/>
            <person name="Maumus F."/>
            <person name="Straeten D.V.D."/>
            <person name="Gould S.B."/>
            <person name="Rensing S.A."/>
        </authorList>
    </citation>
    <scope>NUCLEOTIDE SEQUENCE [LARGE SCALE GENOMIC DNA]</scope>
    <source>
        <strain evidence="9 10">S276</strain>
    </source>
</reference>
<dbReference type="Proteomes" id="UP000265515">
    <property type="component" value="Unassembled WGS sequence"/>
</dbReference>
<dbReference type="OMA" id="WVGFNIF"/>
<evidence type="ECO:0000256" key="8">
    <source>
        <dbReference type="SAM" id="Phobius"/>
    </source>
</evidence>
<feature type="transmembrane region" description="Helical" evidence="8">
    <location>
        <begin position="317"/>
        <end position="338"/>
    </location>
</feature>
<keyword evidence="10" id="KW-1185">Reference proteome</keyword>
<comment type="caution">
    <text evidence="9">The sequence shown here is derived from an EMBL/GenBank/DDBJ whole genome shotgun (WGS) entry which is preliminary data.</text>
</comment>
<sequence length="399" mass="40527">MAATASTCFSSVAAPASQSQATVCSRRYLRCAGLAPLRMYSRSSSVSSPETYLFSAPARREKLAPCASLNQHHLETEEESSLLSPSSPSLADWLADEHVQGMVGTTVAATLFGLLAEAGSAQAAQEVMQLAAADNRGFLLLIAVLPALGWVAFNILKPALNQLDKMTGAKAVIGALGLGAAAGGLLSAPAAADAAEEFARLAEAAGGDSRAAALLLPLIPAVGWVVFNILRPGLNQLDKMRGSKGALVGALGLGAAASSFLAAAPNADAAQDMAQIAAAAAADNRPLLVLFVVAPALGWVVFNILKPGLNQLDRMASGGKAVVGAVGLGAATSALFAAPQAADAAQEVAQLAADNRPVLLVLPVAAALGWVLFNILQPALNQLDKQLGKTSSPSSRKKK</sequence>
<evidence type="ECO:0000256" key="4">
    <source>
        <dbReference type="ARBA" id="ARBA00022989"/>
    </source>
</evidence>
<proteinExistence type="inferred from homology"/>
<dbReference type="AlphaFoldDB" id="A0A388LQL5"/>
<dbReference type="GO" id="GO:0030145">
    <property type="term" value="F:manganese ion binding"/>
    <property type="evidence" value="ECO:0007669"/>
    <property type="project" value="InterPro"/>
</dbReference>
<protein>
    <submittedName>
        <fullName evidence="9">Uncharacterized protein</fullName>
    </submittedName>
</protein>
<evidence type="ECO:0000313" key="9">
    <source>
        <dbReference type="EMBL" id="GBG84630.1"/>
    </source>
</evidence>
<keyword evidence="4 8" id="KW-1133">Transmembrane helix</keyword>
<evidence type="ECO:0000256" key="7">
    <source>
        <dbReference type="ARBA" id="ARBA00023276"/>
    </source>
</evidence>
<dbReference type="Gramene" id="GBG84630">
    <property type="protein sequence ID" value="GBG84630"/>
    <property type="gene ID" value="CBR_g38912"/>
</dbReference>
<name>A0A388LQL5_CHABU</name>
<evidence type="ECO:0000256" key="2">
    <source>
        <dbReference type="ARBA" id="ARBA00022531"/>
    </source>
</evidence>
<dbReference type="GO" id="GO:0045454">
    <property type="term" value="P:cell redox homeostasis"/>
    <property type="evidence" value="ECO:0007669"/>
    <property type="project" value="TreeGrafter"/>
</dbReference>
<evidence type="ECO:0000256" key="5">
    <source>
        <dbReference type="ARBA" id="ARBA00023078"/>
    </source>
</evidence>
<organism evidence="9 10">
    <name type="scientific">Chara braunii</name>
    <name type="common">Braun's stonewort</name>
    <dbReference type="NCBI Taxonomy" id="69332"/>
    <lineage>
        <taxon>Eukaryota</taxon>
        <taxon>Viridiplantae</taxon>
        <taxon>Streptophyta</taxon>
        <taxon>Charophyceae</taxon>
        <taxon>Charales</taxon>
        <taxon>Characeae</taxon>
        <taxon>Chara</taxon>
    </lineage>
</organism>
<dbReference type="EMBL" id="BFEA01000484">
    <property type="protein sequence ID" value="GBG84630.1"/>
    <property type="molecule type" value="Genomic_DNA"/>
</dbReference>
<dbReference type="OrthoDB" id="2016024at2759"/>
<gene>
    <name evidence="9" type="ORF">CBR_g38912</name>
</gene>
<dbReference type="PANTHER" id="PTHR34790:SF1">
    <property type="entry name" value="PHOTOSYSTEM II CORE COMPLEX PROTEINS PSBY, CHLOROPLASTIC"/>
    <property type="match status" value="1"/>
</dbReference>
<accession>A0A388LQL5</accession>
<keyword evidence="6 8" id="KW-0472">Membrane</keyword>
<dbReference type="HAMAP" id="MF_00717">
    <property type="entry name" value="PSII_PsbY"/>
    <property type="match status" value="4"/>
</dbReference>
<evidence type="ECO:0000256" key="1">
    <source>
        <dbReference type="ARBA" id="ARBA00004370"/>
    </source>
</evidence>
<feature type="transmembrane region" description="Helical" evidence="8">
    <location>
        <begin position="287"/>
        <end position="305"/>
    </location>
</feature>
<evidence type="ECO:0000256" key="3">
    <source>
        <dbReference type="ARBA" id="ARBA00022692"/>
    </source>
</evidence>
<feature type="transmembrane region" description="Helical" evidence="8">
    <location>
        <begin position="168"/>
        <end position="191"/>
    </location>
</feature>
<dbReference type="GO" id="GO:0009523">
    <property type="term" value="C:photosystem II"/>
    <property type="evidence" value="ECO:0007669"/>
    <property type="project" value="UniProtKB-KW"/>
</dbReference>
<comment type="subcellular location">
    <subcellularLocation>
        <location evidence="1">Membrane</location>
    </subcellularLocation>
</comment>
<keyword evidence="2" id="KW-0602">Photosynthesis</keyword>
<feature type="transmembrane region" description="Helical" evidence="8">
    <location>
        <begin position="246"/>
        <end position="267"/>
    </location>
</feature>
<feature type="transmembrane region" description="Helical" evidence="8">
    <location>
        <begin position="358"/>
        <end position="376"/>
    </location>
</feature>
<evidence type="ECO:0000256" key="6">
    <source>
        <dbReference type="ARBA" id="ARBA00023136"/>
    </source>
</evidence>
<dbReference type="InterPro" id="IPR009388">
    <property type="entry name" value="PSII_PsbY"/>
</dbReference>
<evidence type="ECO:0000313" key="10">
    <source>
        <dbReference type="Proteomes" id="UP000265515"/>
    </source>
</evidence>